<organism evidence="1 2">
    <name type="scientific">Pseudohalioglobus lutimaris</name>
    <dbReference type="NCBI Taxonomy" id="1737061"/>
    <lineage>
        <taxon>Bacteria</taxon>
        <taxon>Pseudomonadati</taxon>
        <taxon>Pseudomonadota</taxon>
        <taxon>Gammaproteobacteria</taxon>
        <taxon>Cellvibrionales</taxon>
        <taxon>Halieaceae</taxon>
        <taxon>Pseudohalioglobus</taxon>
    </lineage>
</organism>
<dbReference type="InterPro" id="IPR010386">
    <property type="entry name" value="tRNA-Hydrxlase_MiaE"/>
</dbReference>
<dbReference type="SUPFAM" id="SSF47240">
    <property type="entry name" value="Ferritin-like"/>
    <property type="match status" value="1"/>
</dbReference>
<dbReference type="EMBL" id="PKUS01000007">
    <property type="protein sequence ID" value="PLW69438.1"/>
    <property type="molecule type" value="Genomic_DNA"/>
</dbReference>
<dbReference type="InterPro" id="IPR012347">
    <property type="entry name" value="Ferritin-like"/>
</dbReference>
<evidence type="ECO:0000313" key="2">
    <source>
        <dbReference type="Proteomes" id="UP000235005"/>
    </source>
</evidence>
<dbReference type="PANTHER" id="PTHR42637">
    <property type="entry name" value="TRNA-(MS[2]IO[6]A)-HYDROXYLASE"/>
    <property type="match status" value="1"/>
</dbReference>
<dbReference type="Gene3D" id="1.20.1260.10">
    <property type="match status" value="1"/>
</dbReference>
<dbReference type="GO" id="GO:0006400">
    <property type="term" value="P:tRNA modification"/>
    <property type="evidence" value="ECO:0007669"/>
    <property type="project" value="InterPro"/>
</dbReference>
<comment type="caution">
    <text evidence="1">The sequence shown here is derived from an EMBL/GenBank/DDBJ whole genome shotgun (WGS) entry which is preliminary data.</text>
</comment>
<dbReference type="OrthoDB" id="9802518at2"/>
<keyword evidence="2" id="KW-1185">Reference proteome</keyword>
<gene>
    <name evidence="1" type="ORF">C0039_07875</name>
</gene>
<accession>A0A2N5X4M1</accession>
<dbReference type="Pfam" id="PF06175">
    <property type="entry name" value="MiaE"/>
    <property type="match status" value="1"/>
</dbReference>
<dbReference type="PIRSF" id="PIRSF020736">
    <property type="entry name" value="MiaE"/>
    <property type="match status" value="1"/>
</dbReference>
<proteinExistence type="predicted"/>
<sequence>MSKAVDISPILEFLACPTPRAWVDWALQNQDILLIDHANCEKKAASTALNLMYRYVEHHELLNKLSRLAREELRHFEQVIAIMNQRGVDYPQLGAARYAGSLRKEVRTQEPARLVDTLLIGAIIEARSCERFAALAPELDDELQRFYLSLLKSESRHFRDYLKLAEEASSAGEVESRLSVLLERERELVESPDTEFRFHSGVPSG</sequence>
<dbReference type="CDD" id="cd07910">
    <property type="entry name" value="MiaE"/>
    <property type="match status" value="1"/>
</dbReference>
<dbReference type="RefSeq" id="WP_101517765.1">
    <property type="nucleotide sequence ID" value="NZ_PKUS01000007.1"/>
</dbReference>
<evidence type="ECO:0000313" key="1">
    <source>
        <dbReference type="EMBL" id="PLW69438.1"/>
    </source>
</evidence>
<name>A0A2N5X4M1_9GAMM</name>
<dbReference type="PANTHER" id="PTHR42637:SF1">
    <property type="entry name" value="TRNA 2-(METHYLSULFANYL)-N(6)-ISOPENTENYLADENOSINE(37) HYDROXYLASE"/>
    <property type="match status" value="1"/>
</dbReference>
<dbReference type="GO" id="GO:0045301">
    <property type="term" value="F:tRNA 2-(methylsulfanyl)-N(6)-isopentenyladenosine(37) hydroxylase activity"/>
    <property type="evidence" value="ECO:0007669"/>
    <property type="project" value="InterPro"/>
</dbReference>
<protein>
    <submittedName>
        <fullName evidence="1">tRNA-(Ms[2]io[6]A)-hydroxylase</fullName>
    </submittedName>
</protein>
<reference evidence="1 2" key="1">
    <citation type="submission" date="2018-01" db="EMBL/GenBank/DDBJ databases">
        <title>The draft genome sequence of Halioglobus lutimaris HF004.</title>
        <authorList>
            <person name="Du Z.-J."/>
            <person name="Shi M.-J."/>
        </authorList>
    </citation>
    <scope>NUCLEOTIDE SEQUENCE [LARGE SCALE GENOMIC DNA]</scope>
    <source>
        <strain evidence="1 2">HF004</strain>
    </source>
</reference>
<dbReference type="Proteomes" id="UP000235005">
    <property type="component" value="Unassembled WGS sequence"/>
</dbReference>
<dbReference type="AlphaFoldDB" id="A0A2N5X4M1"/>
<dbReference type="InterPro" id="IPR009078">
    <property type="entry name" value="Ferritin-like_SF"/>
</dbReference>